<evidence type="ECO:0000256" key="2">
    <source>
        <dbReference type="SAM" id="SignalP"/>
    </source>
</evidence>
<dbReference type="Gene3D" id="2.40.160.130">
    <property type="entry name" value="Capsule assembly protein Wzi"/>
    <property type="match status" value="1"/>
</dbReference>
<sequence>MKLYFSFLTFLFFLSTSAQSQLAQYEKFPVFEECASEEVENLETCFNFTLQKFIFQNFRTPEIVSSENYKGNVNVLFEVTKEGLFQVLYIDAIYDELKVEARRVFSELPQIKPATYNGQPAYVQFTLPIAIPLVEPGKLNVETNISSEEKKIDLLTNEYDEIENLPYENEEYRSNINIPLSHHNYSLFDPVLNKVGLNTHTAQKPFVYSEVNKYYDFEKENQKILKSKTSWFGRKFWNEHMVTIKGKDYWLTLDPGVDLQVGKDIDADINTYNNTRLVYAQGGIGKQIGFFAVVYESQGRFADYFNRYAESIRPDGGNPAIIPGRGIAKAFKEDEYDYPIATGHISYTPSKFFNIQLGHGKNFIGDGYRSLLTSDNASPYPFFKLNTIFWKLKYTNTYMSLRDVRPEVTDDGSFRTKYMANHYLSYNISKRLNIGLFESVVWQNDNDRGFDFNYVNPVIFYRAIEFSTGSRGGNALIGLSTKYKINDRVNIYGQLIIDEFSSSDVFGGNGSYKNKTGYQLGAKYYNAFGLENLYLQAEYNRVRPFTYSHNTIVLNYGHNNQSLAHTLGANFSEFIAIARYQKGRIFADLKLITAKRGLELDNVENSPFYGGNIYGTEDNRISDNGNELAQGNTTDFFHGEFQAGYLLNPATNLKIYGSLIFRDFKPEINNATTFENQTTWVNFGIRTDLFNWYYDF</sequence>
<accession>A0ABS5S5L8</accession>
<gene>
    <name evidence="3" type="ORF">KIV10_05905</name>
</gene>
<proteinExistence type="predicted"/>
<keyword evidence="2" id="KW-0732">Signal</keyword>
<keyword evidence="1" id="KW-0175">Coiled coil</keyword>
<feature type="coiled-coil region" evidence="1">
    <location>
        <begin position="138"/>
        <end position="165"/>
    </location>
</feature>
<comment type="caution">
    <text evidence="3">The sequence shown here is derived from an EMBL/GenBank/DDBJ whole genome shotgun (WGS) entry which is preliminary data.</text>
</comment>
<evidence type="ECO:0000313" key="4">
    <source>
        <dbReference type="Proteomes" id="UP001297092"/>
    </source>
</evidence>
<organism evidence="3 4">
    <name type="scientific">Aequorivita echinoideorum</name>
    <dbReference type="NCBI Taxonomy" id="1549647"/>
    <lineage>
        <taxon>Bacteria</taxon>
        <taxon>Pseudomonadati</taxon>
        <taxon>Bacteroidota</taxon>
        <taxon>Flavobacteriia</taxon>
        <taxon>Flavobacteriales</taxon>
        <taxon>Flavobacteriaceae</taxon>
        <taxon>Aequorivita</taxon>
    </lineage>
</organism>
<feature type="signal peptide" evidence="2">
    <location>
        <begin position="1"/>
        <end position="20"/>
    </location>
</feature>
<keyword evidence="4" id="KW-1185">Reference proteome</keyword>
<dbReference type="Proteomes" id="UP001297092">
    <property type="component" value="Unassembled WGS sequence"/>
</dbReference>
<dbReference type="EMBL" id="JAHCTB010000002">
    <property type="protein sequence ID" value="MBT0607710.1"/>
    <property type="molecule type" value="Genomic_DNA"/>
</dbReference>
<dbReference type="RefSeq" id="WP_214112565.1">
    <property type="nucleotide sequence ID" value="NZ_JAHCTB010000002.1"/>
</dbReference>
<protein>
    <submittedName>
        <fullName evidence="3">Gliding motility protein RemB</fullName>
    </submittedName>
</protein>
<evidence type="ECO:0000313" key="3">
    <source>
        <dbReference type="EMBL" id="MBT0607710.1"/>
    </source>
</evidence>
<dbReference type="InterPro" id="IPR038636">
    <property type="entry name" value="Wzi_sf"/>
</dbReference>
<evidence type="ECO:0000256" key="1">
    <source>
        <dbReference type="SAM" id="Coils"/>
    </source>
</evidence>
<name>A0ABS5S5L8_9FLAO</name>
<reference evidence="3 4" key="1">
    <citation type="submission" date="2021-05" db="EMBL/GenBank/DDBJ databases">
        <title>Aequorivita echinoideorum JCM 30378 genome.</title>
        <authorList>
            <person name="Zhang H."/>
            <person name="Li C."/>
        </authorList>
    </citation>
    <scope>NUCLEOTIDE SEQUENCE [LARGE SCALE GENOMIC DNA]</scope>
    <source>
        <strain evidence="3 4">JCM30378</strain>
    </source>
</reference>
<feature type="chain" id="PRO_5046937401" evidence="2">
    <location>
        <begin position="21"/>
        <end position="696"/>
    </location>
</feature>